<dbReference type="GO" id="GO:0061630">
    <property type="term" value="F:ubiquitin protein ligase activity"/>
    <property type="evidence" value="ECO:0007669"/>
    <property type="project" value="UniProtKB-UniRule"/>
</dbReference>
<name>A0AA36H8U3_CYLNA</name>
<feature type="signal peptide" evidence="12">
    <location>
        <begin position="1"/>
        <end position="20"/>
    </location>
</feature>
<dbReference type="Proteomes" id="UP001176961">
    <property type="component" value="Unassembled WGS sequence"/>
</dbReference>
<evidence type="ECO:0000256" key="4">
    <source>
        <dbReference type="ARBA" id="ARBA00022723"/>
    </source>
</evidence>
<feature type="region of interest" description="Disordered" evidence="11">
    <location>
        <begin position="21"/>
        <end position="57"/>
    </location>
</feature>
<comment type="function">
    <text evidence="10">Ubiquitin ligase protein which is a component of the N-end rule pathway. Recognizes and binds to proteins bearing specific N-terminal residues that are destabilizing according to the N-end rule, leading to their ubiquitination and subsequent degradation.</text>
</comment>
<comment type="catalytic activity">
    <reaction evidence="1 10">
        <text>S-ubiquitinyl-[E2 ubiquitin-conjugating enzyme]-L-cysteine + [acceptor protein]-L-lysine = [E2 ubiquitin-conjugating enzyme]-L-cysteine + N(6)-ubiquitinyl-[acceptor protein]-L-lysine.</text>
        <dbReference type="EC" id="2.3.2.27"/>
    </reaction>
</comment>
<evidence type="ECO:0000256" key="11">
    <source>
        <dbReference type="SAM" id="MobiDB-lite"/>
    </source>
</evidence>
<dbReference type="GO" id="GO:0071596">
    <property type="term" value="P:ubiquitin-dependent protein catabolic process via the N-end rule pathway"/>
    <property type="evidence" value="ECO:0007669"/>
    <property type="project" value="UniProtKB-UniRule"/>
</dbReference>
<gene>
    <name evidence="14" type="ORF">CYNAS_LOCUS17785</name>
</gene>
<dbReference type="GO" id="GO:0008270">
    <property type="term" value="F:zinc ion binding"/>
    <property type="evidence" value="ECO:0007669"/>
    <property type="project" value="UniProtKB-UniRule"/>
</dbReference>
<dbReference type="InterPro" id="IPR039164">
    <property type="entry name" value="UBR1-like"/>
</dbReference>
<organism evidence="14 15">
    <name type="scientific">Cylicocyclus nassatus</name>
    <name type="common">Nematode worm</name>
    <dbReference type="NCBI Taxonomy" id="53992"/>
    <lineage>
        <taxon>Eukaryota</taxon>
        <taxon>Metazoa</taxon>
        <taxon>Ecdysozoa</taxon>
        <taxon>Nematoda</taxon>
        <taxon>Chromadorea</taxon>
        <taxon>Rhabditida</taxon>
        <taxon>Rhabditina</taxon>
        <taxon>Rhabditomorpha</taxon>
        <taxon>Strongyloidea</taxon>
        <taxon>Strongylidae</taxon>
        <taxon>Cylicocyclus</taxon>
    </lineage>
</organism>
<sequence>MRQFLAKVIILIEHLVGTETEEAMPPLPGDPHPSRQSDIDGLNLSHPGVHDSLETSQGDDHPFNVILRMNDFNEGDRRVHDAVLYCKAQADFLKLSGYPLYGNHPNFDAQVRKTAQDFNVFLDKLITLPGIRTDALFSKLRVLLAQGESYETFKNTMNELDVSLKCNTIWENDSVAYRCNTCALTPCMSLCASCFQAANHEGHDFTRFFSREGGACDCGNSDVIRPIGFCPRHGENAVRPPPPSPLIVSLPRHIFQKLLVCLFLEWRGFKDLYTQERDAMEWEEPFNLAGFCDNLVTPMQLLINFLQECVNYGGPMREAMAEILMDKDLYRELTKRNSDEVDPTAPADMSLDWRTRQMFHSDRMSIFSESLFSCFPELDAERLLECECLLDELLFWVIRMNFPQNLINFSLSMLSEPNYTDALSIRFFTWYPLVANCVRRLCVYSNLRERTQDVVQSTCSRLIHISVQMLSSEALCKRLNEKCDLVKVVLNTACYMLTEYLQKTEMTLDPFFVWCTSAKQLEGNESEWEVMLMEKNATMTQHGYWFVMGDIQNLLAHPSLAISTVLHPTAFSDTYTTLLNRMQGMNVNWRIVRGEHRENDNTELVQRSFTLEFEALALTMFNFITAISQKEHYVAAVAFFDKIVVGLKNWIQAISGWCTGDIIECPKYCVSFHLPLHRHLSTALSHFNDMELFRRHVEDFRKDEPLLRRIVLHPLKIQVARAEYYAGMWVRNGNQLRVQAIIYAQPHINVSFQTPDIDLIRYCGANVDPDWFIDVLLRNFHLSDIFAFPPREESLADEDKMEIDQPETSESAEKSGTVGTGRATPDEVADANWERCAEQIKVILKDLPPGKADVVMAALHARSGDNLAFSRVNPPLKYSEENPENLPSLAYVFNEDKANVITRMEWVDPMISSMLRLLSELVVLLTNCGASTEASLRAEMVNTLASAPQTHSRLRSVIAEKGSRGAEVVDPLFEKVLYEIADFTEPIAVPGGQMRQGSYQLKSDVRFNEFCPVLCQHRALSPKSSATTLMDVEKMERDLIGSDEKIAQIWIPYQLSDFSDKTRHESVRHIARVLLSDRFVQLSIVVLEAGILGRPEIRETTTQLVIYLLSLAYQYMATLPPSEKYAAITRFRKSYVATEGLKVVQLPLLVFVLFIIECEKRAVKAKFLERTMAGDFDKKRIVGGAAEYLGRLVSLISKCDDGIQLSLLSALDDCTKEKEVELRLDGSDQKAVQERKAAAKRRREALFAANKKKNSEVMKRLMEKEGMTQKDIDSIDTTQPDVRLYECPICGELDTPSTLRNPLGLLVRITSNPLCENQVPASENDDSLLSFDNKTGEVVLRNFSRTWRSGRSELFRRTLFYSDLIGFSTSLELKTCGHTVHMKCFNAYRETLRNDLRVNDSRRSSRDVSCFLCRYSVNALLPLRIDWGYETTHKDTLADDRQKAFDSLKEVIMNWRRVPQTSEESRPYAEHFTEHMLELLNSRFWSKVHEEDDVGTRVQTRLVALIKATVERCVLLKKLNVPERRKGTRAAITEHLVAAAVCRTSRRDEEVSMCAVRDLLLPNIQESSEVLASHSKEPFSISDELIDVAEIRENLLALRSTSEIERSRQYGDAAKTPVLHFLDKPSSIPLILFELKSLLVRLSAYVVDNQHLSSEDKKKLCQLLARRILAVVVVKTFLRVLLRSSKATLDNFASGKFTKEGLCGPFSDVPRLIVSHLSANTAYFNDLLNVMHHDGWQEEKGISAVLDWTLTDFAIFVAEFWQHVGILNKSNADYAGMSLDDALKNLGINQQSIVPEEEYVNAWVRRFSPFLIWNYDTSRKAFSMEPLMWRPFLLLDLPEEYDVLFSRYFQRQCINCNKAPLFPFVCLLCSTLVCLDTCCSISDVGHERSLPTNEVERHSLECGGDACCFIALNSSLIVIVREGLAAVWGSVYLDAHGEEDRNLRRGKPLFLSARRVDCLRSDWAEQEFERTGATWSTMAGLQQILKDAHLFR</sequence>
<evidence type="ECO:0000313" key="14">
    <source>
        <dbReference type="EMBL" id="CAJ0605802.1"/>
    </source>
</evidence>
<evidence type="ECO:0000256" key="10">
    <source>
        <dbReference type="RuleBase" id="RU366018"/>
    </source>
</evidence>
<feature type="compositionally biased region" description="Basic and acidic residues" evidence="11">
    <location>
        <begin position="48"/>
        <end position="57"/>
    </location>
</feature>
<evidence type="ECO:0000256" key="6">
    <source>
        <dbReference type="ARBA" id="ARBA00022786"/>
    </source>
</evidence>
<dbReference type="InterPro" id="IPR003126">
    <property type="entry name" value="Znf_UBR"/>
</dbReference>
<evidence type="ECO:0000256" key="12">
    <source>
        <dbReference type="SAM" id="SignalP"/>
    </source>
</evidence>
<evidence type="ECO:0000256" key="7">
    <source>
        <dbReference type="ARBA" id="ARBA00022833"/>
    </source>
</evidence>
<keyword evidence="15" id="KW-1185">Reference proteome</keyword>
<dbReference type="Gene3D" id="2.10.110.30">
    <property type="match status" value="1"/>
</dbReference>
<accession>A0AA36H8U3</accession>
<keyword evidence="3 10" id="KW-0808">Transferase</keyword>
<comment type="caution">
    <text evidence="14">The sequence shown here is derived from an EMBL/GenBank/DDBJ whole genome shotgun (WGS) entry which is preliminary data.</text>
</comment>
<dbReference type="CDD" id="cd19673">
    <property type="entry name" value="UBR-box_UBR3"/>
    <property type="match status" value="1"/>
</dbReference>
<keyword evidence="7 10" id="KW-0862">Zinc</keyword>
<reference evidence="14" key="1">
    <citation type="submission" date="2023-07" db="EMBL/GenBank/DDBJ databases">
        <authorList>
            <consortium name="CYATHOMIX"/>
        </authorList>
    </citation>
    <scope>NUCLEOTIDE SEQUENCE</scope>
    <source>
        <strain evidence="14">N/A</strain>
    </source>
</reference>
<evidence type="ECO:0000256" key="1">
    <source>
        <dbReference type="ARBA" id="ARBA00000900"/>
    </source>
</evidence>
<feature type="zinc finger region" description="UBR-type" evidence="9">
    <location>
        <begin position="164"/>
        <end position="235"/>
    </location>
</feature>
<evidence type="ECO:0000256" key="2">
    <source>
        <dbReference type="ARBA" id="ARBA00004906"/>
    </source>
</evidence>
<dbReference type="PROSITE" id="PS51157">
    <property type="entry name" value="ZF_UBR"/>
    <property type="match status" value="1"/>
</dbReference>
<proteinExistence type="inferred from homology"/>
<evidence type="ECO:0000256" key="9">
    <source>
        <dbReference type="PROSITE-ProRule" id="PRU00508"/>
    </source>
</evidence>
<dbReference type="GO" id="GO:0000151">
    <property type="term" value="C:ubiquitin ligase complex"/>
    <property type="evidence" value="ECO:0007669"/>
    <property type="project" value="TreeGrafter"/>
</dbReference>
<dbReference type="Pfam" id="PF02207">
    <property type="entry name" value="zf-UBR"/>
    <property type="match status" value="1"/>
</dbReference>
<dbReference type="GO" id="GO:0016567">
    <property type="term" value="P:protein ubiquitination"/>
    <property type="evidence" value="ECO:0007669"/>
    <property type="project" value="UniProtKB-UniRule"/>
</dbReference>
<evidence type="ECO:0000256" key="3">
    <source>
        <dbReference type="ARBA" id="ARBA00022679"/>
    </source>
</evidence>
<evidence type="ECO:0000256" key="8">
    <source>
        <dbReference type="ARBA" id="ARBA00046341"/>
    </source>
</evidence>
<dbReference type="GO" id="GO:0005737">
    <property type="term" value="C:cytoplasm"/>
    <property type="evidence" value="ECO:0007669"/>
    <property type="project" value="TreeGrafter"/>
</dbReference>
<comment type="similarity">
    <text evidence="8 10">Belongs to the E3 ubiquitin-protein ligase UBR1-like family.</text>
</comment>
<dbReference type="SMART" id="SM00396">
    <property type="entry name" value="ZnF_UBR1"/>
    <property type="match status" value="1"/>
</dbReference>
<comment type="pathway">
    <text evidence="2 10">Protein modification; protein ubiquitination.</text>
</comment>
<evidence type="ECO:0000256" key="5">
    <source>
        <dbReference type="ARBA" id="ARBA00022771"/>
    </source>
</evidence>
<dbReference type="EC" id="2.3.2.27" evidence="10"/>
<protein>
    <recommendedName>
        <fullName evidence="10">E3 ubiquitin-protein ligase</fullName>
        <ecNumber evidence="10">2.3.2.27</ecNumber>
    </recommendedName>
</protein>
<dbReference type="Pfam" id="PF22960">
    <property type="entry name" value="WHD_UBR1"/>
    <property type="match status" value="1"/>
</dbReference>
<dbReference type="FunFam" id="2.10.110.30:FF:000002">
    <property type="entry name" value="Putative e3 ubiquitin-protein ligase ubr3"/>
    <property type="match status" value="1"/>
</dbReference>
<keyword evidence="4 10" id="KW-0479">Metal-binding</keyword>
<evidence type="ECO:0000259" key="13">
    <source>
        <dbReference type="PROSITE" id="PS51157"/>
    </source>
</evidence>
<keyword evidence="5 10" id="KW-0863">Zinc-finger</keyword>
<dbReference type="EMBL" id="CATQJL010000316">
    <property type="protein sequence ID" value="CAJ0605802.1"/>
    <property type="molecule type" value="Genomic_DNA"/>
</dbReference>
<keyword evidence="6 10" id="KW-0833">Ubl conjugation pathway</keyword>
<dbReference type="PANTHER" id="PTHR21497">
    <property type="entry name" value="UBIQUITIN LIGASE E3 ALPHA-RELATED"/>
    <property type="match status" value="1"/>
</dbReference>
<dbReference type="InterPro" id="IPR044046">
    <property type="entry name" value="E3_ligase_UBR-like_C"/>
</dbReference>
<feature type="domain" description="UBR-type" evidence="13">
    <location>
        <begin position="164"/>
        <end position="235"/>
    </location>
</feature>
<evidence type="ECO:0000313" key="15">
    <source>
        <dbReference type="Proteomes" id="UP001176961"/>
    </source>
</evidence>
<feature type="region of interest" description="Disordered" evidence="11">
    <location>
        <begin position="796"/>
        <end position="829"/>
    </location>
</feature>
<dbReference type="PANTHER" id="PTHR21497:SF39">
    <property type="entry name" value="E3 UBIQUITIN-PROTEIN LIGASE UBR3"/>
    <property type="match status" value="1"/>
</dbReference>
<dbReference type="Pfam" id="PF18995">
    <property type="entry name" value="PRT6_C"/>
    <property type="match status" value="1"/>
</dbReference>
<feature type="chain" id="PRO_5041232499" description="E3 ubiquitin-protein ligase" evidence="12">
    <location>
        <begin position="21"/>
        <end position="1992"/>
    </location>
</feature>
<dbReference type="InterPro" id="IPR055194">
    <property type="entry name" value="UBR1-like_WH"/>
</dbReference>
<keyword evidence="12" id="KW-0732">Signal</keyword>